<reference evidence="2" key="1">
    <citation type="submission" date="2022-04" db="EMBL/GenBank/DDBJ databases">
        <title>Lysobacter sp. CAU 1642 isolated from sea sand.</title>
        <authorList>
            <person name="Kim W."/>
        </authorList>
    </citation>
    <scope>NUCLEOTIDE SEQUENCE</scope>
    <source>
        <strain evidence="2">CAU 1642</strain>
    </source>
</reference>
<dbReference type="InterPro" id="IPR013096">
    <property type="entry name" value="Cupin_2"/>
</dbReference>
<proteinExistence type="predicted"/>
<comment type="caution">
    <text evidence="2">The sequence shown here is derived from an EMBL/GenBank/DDBJ whole genome shotgun (WGS) entry which is preliminary data.</text>
</comment>
<evidence type="ECO:0000259" key="1">
    <source>
        <dbReference type="Pfam" id="PF07883"/>
    </source>
</evidence>
<dbReference type="EMBL" id="JALNMH010000001">
    <property type="protein sequence ID" value="MCK7592229.1"/>
    <property type="molecule type" value="Genomic_DNA"/>
</dbReference>
<feature type="domain" description="Cupin type-2" evidence="1">
    <location>
        <begin position="40"/>
        <end position="107"/>
    </location>
</feature>
<dbReference type="InterPro" id="IPR011051">
    <property type="entry name" value="RmlC_Cupin_sf"/>
</dbReference>
<gene>
    <name evidence="2" type="ORF">M0G41_00940</name>
</gene>
<organism evidence="2 3">
    <name type="scientific">Pseudomarimonas salicorniae</name>
    <dbReference type="NCBI Taxonomy" id="2933270"/>
    <lineage>
        <taxon>Bacteria</taxon>
        <taxon>Pseudomonadati</taxon>
        <taxon>Pseudomonadota</taxon>
        <taxon>Gammaproteobacteria</taxon>
        <taxon>Lysobacterales</taxon>
        <taxon>Lysobacteraceae</taxon>
        <taxon>Pseudomarimonas</taxon>
    </lineage>
</organism>
<name>A0ABT0GDJ7_9GAMM</name>
<dbReference type="PANTHER" id="PTHR36114">
    <property type="entry name" value="16.7 KDA PROTEIN IN WHIE LOCUS"/>
    <property type="match status" value="1"/>
</dbReference>
<dbReference type="InterPro" id="IPR052044">
    <property type="entry name" value="PKS_Associated_Protein"/>
</dbReference>
<sequence>MSGLPAARSAADGGAPHYRWGGVCEGWRLLDGEDLSVIEEAVPPGAGERRHLHARARQCFYVLSGCALIEFDDGAVELVAGQSLEVPPGIAHRFHNPGDLPVRFLVISAPATRGDREDL</sequence>
<evidence type="ECO:0000313" key="2">
    <source>
        <dbReference type="EMBL" id="MCK7592229.1"/>
    </source>
</evidence>
<dbReference type="Proteomes" id="UP001431449">
    <property type="component" value="Unassembled WGS sequence"/>
</dbReference>
<evidence type="ECO:0000313" key="3">
    <source>
        <dbReference type="Proteomes" id="UP001431449"/>
    </source>
</evidence>
<dbReference type="RefSeq" id="WP_248204272.1">
    <property type="nucleotide sequence ID" value="NZ_JALNMH010000001.1"/>
</dbReference>
<dbReference type="Pfam" id="PF07883">
    <property type="entry name" value="Cupin_2"/>
    <property type="match status" value="1"/>
</dbReference>
<dbReference type="InterPro" id="IPR014710">
    <property type="entry name" value="RmlC-like_jellyroll"/>
</dbReference>
<accession>A0ABT0GDJ7</accession>
<dbReference type="SUPFAM" id="SSF51182">
    <property type="entry name" value="RmlC-like cupins"/>
    <property type="match status" value="1"/>
</dbReference>
<protein>
    <submittedName>
        <fullName evidence="2">Cupin domain-containing protein</fullName>
    </submittedName>
</protein>
<keyword evidence="3" id="KW-1185">Reference proteome</keyword>
<dbReference type="PANTHER" id="PTHR36114:SF1">
    <property type="entry name" value="16.7 KDA PROTEIN IN WHIE LOCUS"/>
    <property type="match status" value="1"/>
</dbReference>
<dbReference type="Gene3D" id="2.60.120.10">
    <property type="entry name" value="Jelly Rolls"/>
    <property type="match status" value="1"/>
</dbReference>